<dbReference type="EMBL" id="JAPQKL010000001">
    <property type="protein sequence ID" value="KAJ5146309.1"/>
    <property type="molecule type" value="Genomic_DNA"/>
</dbReference>
<protein>
    <submittedName>
        <fullName evidence="2">Uncharacterized protein</fullName>
    </submittedName>
</protein>
<dbReference type="Proteomes" id="UP001149079">
    <property type="component" value="Unassembled WGS sequence"/>
</dbReference>
<reference evidence="2" key="1">
    <citation type="submission" date="2022-11" db="EMBL/GenBank/DDBJ databases">
        <authorList>
            <person name="Petersen C."/>
        </authorList>
    </citation>
    <scope>NUCLEOTIDE SEQUENCE</scope>
    <source>
        <strain evidence="2">IBT 22155</strain>
    </source>
</reference>
<keyword evidence="1" id="KW-0732">Signal</keyword>
<evidence type="ECO:0000313" key="2">
    <source>
        <dbReference type="EMBL" id="KAJ5146309.1"/>
    </source>
</evidence>
<reference evidence="2" key="2">
    <citation type="journal article" date="2023" name="IMA Fungus">
        <title>Comparative genomic study of the Penicillium genus elucidates a diverse pangenome and 15 lateral gene transfer events.</title>
        <authorList>
            <person name="Petersen C."/>
            <person name="Sorensen T."/>
            <person name="Nielsen M.R."/>
            <person name="Sondergaard T.E."/>
            <person name="Sorensen J.L."/>
            <person name="Fitzpatrick D.A."/>
            <person name="Frisvad J.C."/>
            <person name="Nielsen K.L."/>
        </authorList>
    </citation>
    <scope>NUCLEOTIDE SEQUENCE</scope>
    <source>
        <strain evidence="2">IBT 22155</strain>
    </source>
</reference>
<dbReference type="AlphaFoldDB" id="A0A9W9HFT1"/>
<comment type="caution">
    <text evidence="2">The sequence shown here is derived from an EMBL/GenBank/DDBJ whole genome shotgun (WGS) entry which is preliminary data.</text>
</comment>
<proteinExistence type="predicted"/>
<organism evidence="2 3">
    <name type="scientific">Penicillium bovifimosum</name>
    <dbReference type="NCBI Taxonomy" id="126998"/>
    <lineage>
        <taxon>Eukaryota</taxon>
        <taxon>Fungi</taxon>
        <taxon>Dikarya</taxon>
        <taxon>Ascomycota</taxon>
        <taxon>Pezizomycotina</taxon>
        <taxon>Eurotiomycetes</taxon>
        <taxon>Eurotiomycetidae</taxon>
        <taxon>Eurotiales</taxon>
        <taxon>Aspergillaceae</taxon>
        <taxon>Penicillium</taxon>
    </lineage>
</organism>
<evidence type="ECO:0000256" key="1">
    <source>
        <dbReference type="SAM" id="SignalP"/>
    </source>
</evidence>
<dbReference type="GeneID" id="81400787"/>
<feature type="signal peptide" evidence="1">
    <location>
        <begin position="1"/>
        <end position="18"/>
    </location>
</feature>
<feature type="chain" id="PRO_5040959625" evidence="1">
    <location>
        <begin position="19"/>
        <end position="242"/>
    </location>
</feature>
<dbReference type="RefSeq" id="XP_056526783.1">
    <property type="nucleotide sequence ID" value="XM_056661617.1"/>
</dbReference>
<sequence>MGFFTSTLLLSAAAVTLALPEGLLPRQDTNTCANTRQCRDPFNFDRASQKYCNTVTHQCEPRLDNGEQCTTHDACKGVCVSGFCKQDFVGESCEAATDCGPTGRGYLCSPITKTCLLSERYKGLPCVENEQCVTGYCSKSSGLCDHKPGAEFSECSSNADCSAPNVCRKTQWHDTKTCQATDGTLYSPCSAEKKCVGKLQCKNGECSQPPQCTEQGLACSKNANCCSGKCSTTGLFFLWQCE</sequence>
<dbReference type="OrthoDB" id="4405280at2759"/>
<name>A0A9W9HFT1_9EURO</name>
<accession>A0A9W9HFT1</accession>
<evidence type="ECO:0000313" key="3">
    <source>
        <dbReference type="Proteomes" id="UP001149079"/>
    </source>
</evidence>
<gene>
    <name evidence="2" type="ORF">N7515_000873</name>
</gene>
<keyword evidence="3" id="KW-1185">Reference proteome</keyword>